<dbReference type="GO" id="GO:0003677">
    <property type="term" value="F:DNA binding"/>
    <property type="evidence" value="ECO:0007669"/>
    <property type="project" value="InterPro"/>
</dbReference>
<dbReference type="OrthoDB" id="8116852at2"/>
<dbReference type="CDD" id="cd00093">
    <property type="entry name" value="HTH_XRE"/>
    <property type="match status" value="1"/>
</dbReference>
<reference evidence="2 3" key="1">
    <citation type="submission" date="2019-08" db="EMBL/GenBank/DDBJ databases">
        <title>Prosopis cineraria nodule microbiome.</title>
        <authorList>
            <person name="Ali R."/>
            <person name="Chaluvadi S.R."/>
            <person name="Wang X."/>
        </authorList>
    </citation>
    <scope>NUCLEOTIDE SEQUENCE [LARGE SCALE GENOMIC DNA]</scope>
    <source>
        <strain evidence="2 3">BG7</strain>
    </source>
</reference>
<organism evidence="2 3">
    <name type="scientific">Rhizobium grahamii</name>
    <dbReference type="NCBI Taxonomy" id="1120045"/>
    <lineage>
        <taxon>Bacteria</taxon>
        <taxon>Pseudomonadati</taxon>
        <taxon>Pseudomonadota</taxon>
        <taxon>Alphaproteobacteria</taxon>
        <taxon>Hyphomicrobiales</taxon>
        <taxon>Rhizobiaceae</taxon>
        <taxon>Rhizobium/Agrobacterium group</taxon>
        <taxon>Rhizobium</taxon>
    </lineage>
</organism>
<dbReference type="KEGG" id="rgr:FZ934_00875"/>
<dbReference type="RefSeq" id="WP_153269518.1">
    <property type="nucleotide sequence ID" value="NZ_CP043498.1"/>
</dbReference>
<evidence type="ECO:0000313" key="2">
    <source>
        <dbReference type="EMBL" id="QFY59128.1"/>
    </source>
</evidence>
<name>A0A5Q0BZS5_9HYPH</name>
<dbReference type="EMBL" id="CP043498">
    <property type="protein sequence ID" value="QFY59128.1"/>
    <property type="molecule type" value="Genomic_DNA"/>
</dbReference>
<accession>A0A5Q0BZS5</accession>
<dbReference type="InterPro" id="IPR001387">
    <property type="entry name" value="Cro/C1-type_HTH"/>
</dbReference>
<dbReference type="Proteomes" id="UP000326881">
    <property type="component" value="Chromosome"/>
</dbReference>
<dbReference type="SMART" id="SM00530">
    <property type="entry name" value="HTH_XRE"/>
    <property type="match status" value="1"/>
</dbReference>
<evidence type="ECO:0000259" key="1">
    <source>
        <dbReference type="PROSITE" id="PS50943"/>
    </source>
</evidence>
<proteinExistence type="predicted"/>
<dbReference type="InterPro" id="IPR010982">
    <property type="entry name" value="Lambda_DNA-bd_dom_sf"/>
</dbReference>
<protein>
    <submittedName>
        <fullName evidence="2">Helix-turn-helix transcriptional regulator</fullName>
    </submittedName>
</protein>
<dbReference type="AlphaFoldDB" id="A0A5Q0BZS5"/>
<evidence type="ECO:0000313" key="3">
    <source>
        <dbReference type="Proteomes" id="UP000326881"/>
    </source>
</evidence>
<keyword evidence="3" id="KW-1185">Reference proteome</keyword>
<gene>
    <name evidence="2" type="ORF">FZ934_00875</name>
</gene>
<dbReference type="Pfam" id="PF01381">
    <property type="entry name" value="HTH_3"/>
    <property type="match status" value="1"/>
</dbReference>
<dbReference type="Gene3D" id="1.10.260.40">
    <property type="entry name" value="lambda repressor-like DNA-binding domains"/>
    <property type="match status" value="1"/>
</dbReference>
<sequence>MSISLNNLDETKATVVSTINIAAAIKNAREAVGYSIDDLAVTCGLVVSEIQDVESGADADPAKLKRIAAALQLPITELLPE</sequence>
<feature type="domain" description="HTH cro/C1-type" evidence="1">
    <location>
        <begin position="25"/>
        <end position="78"/>
    </location>
</feature>
<dbReference type="SUPFAM" id="SSF47413">
    <property type="entry name" value="lambda repressor-like DNA-binding domains"/>
    <property type="match status" value="1"/>
</dbReference>
<dbReference type="PROSITE" id="PS50943">
    <property type="entry name" value="HTH_CROC1"/>
    <property type="match status" value="1"/>
</dbReference>